<dbReference type="PIRSF" id="PIRSF006816">
    <property type="entry name" value="Cyc3_hyd_g"/>
    <property type="match status" value="1"/>
</dbReference>
<dbReference type="InterPro" id="IPR017927">
    <property type="entry name" value="FAD-bd_FR_type"/>
</dbReference>
<protein>
    <submittedName>
        <fullName evidence="4">Sulfide/dihydroorotate dehydrogenase-like FAD/NAD-binding protein</fullName>
    </submittedName>
</protein>
<dbReference type="Pfam" id="PF10418">
    <property type="entry name" value="DHODB_Fe-S_bind"/>
    <property type="match status" value="1"/>
</dbReference>
<feature type="binding site" evidence="2">
    <location>
        <position position="231"/>
    </location>
    <ligand>
        <name>[2Fe-2S] cluster</name>
        <dbReference type="ChEBI" id="CHEBI:190135"/>
    </ligand>
</feature>
<dbReference type="GO" id="GO:0051537">
    <property type="term" value="F:2 iron, 2 sulfur cluster binding"/>
    <property type="evidence" value="ECO:0007669"/>
    <property type="project" value="UniProtKB-KW"/>
</dbReference>
<keyword evidence="5" id="KW-1185">Reference proteome</keyword>
<dbReference type="PROSITE" id="PS51384">
    <property type="entry name" value="FAD_FR"/>
    <property type="match status" value="1"/>
</dbReference>
<dbReference type="NCBIfam" id="NF004862">
    <property type="entry name" value="PRK06222.1"/>
    <property type="match status" value="1"/>
</dbReference>
<dbReference type="Gene3D" id="3.40.50.80">
    <property type="entry name" value="Nucleotide-binding domain of ferredoxin-NADP reductase (FNR) module"/>
    <property type="match status" value="1"/>
</dbReference>
<dbReference type="GO" id="GO:0046872">
    <property type="term" value="F:metal ion binding"/>
    <property type="evidence" value="ECO:0007669"/>
    <property type="project" value="UniProtKB-KW"/>
</dbReference>
<dbReference type="SUPFAM" id="SSF52343">
    <property type="entry name" value="Ferredoxin reductase-like, C-terminal NADP-linked domain"/>
    <property type="match status" value="1"/>
</dbReference>
<dbReference type="GO" id="GO:0050660">
    <property type="term" value="F:flavin adenine dinucleotide binding"/>
    <property type="evidence" value="ECO:0007669"/>
    <property type="project" value="InterPro"/>
</dbReference>
<keyword evidence="1" id="KW-0274">FAD</keyword>
<keyword evidence="2" id="KW-0408">Iron</keyword>
<accession>A0A6L5X5L0</accession>
<dbReference type="GO" id="GO:0016491">
    <property type="term" value="F:oxidoreductase activity"/>
    <property type="evidence" value="ECO:0007669"/>
    <property type="project" value="InterPro"/>
</dbReference>
<sequence>MYKILKAGNLAGPNYEMLVEAPRVAQRCLPGQFVIVKVGEEGERIPLTITDYDREKGTIELVYQPIGVSTSKLSQLHTGDRITDFVGPLGQPSELTRMSDEELKKHRFVFIGGGVGTAPIYPQAKWLHEHSVQSDVIIGAKTKDLVILEDRMKAVANVFITTDDGSYGRHGMVTKCLEDLIAEGHSYDYCVCIGPMIMMKFTCLTTKKYQIPTIVSMNPIMVDGTGMCGACRLMVDGEVKFACVDGPEFDGHKVDFDLAMKRQTLYRTQEGEAFLAWKEGKTHSGGCGQCGGDK</sequence>
<dbReference type="InterPro" id="IPR039261">
    <property type="entry name" value="FNR_nucleotide-bd"/>
</dbReference>
<comment type="cofactor">
    <cofactor evidence="1">
        <name>FAD</name>
        <dbReference type="ChEBI" id="CHEBI:57692"/>
    </cofactor>
    <text evidence="1">Binds 1 FAD per subunit.</text>
</comment>
<keyword evidence="2" id="KW-0479">Metal-binding</keyword>
<feature type="binding site" evidence="1">
    <location>
        <begin position="62"/>
        <end position="64"/>
    </location>
    <ligand>
        <name>FAD</name>
        <dbReference type="ChEBI" id="CHEBI:57692"/>
    </ligand>
</feature>
<keyword evidence="2" id="KW-0411">Iron-sulfur</keyword>
<proteinExistence type="predicted"/>
<dbReference type="Gene3D" id="2.40.30.10">
    <property type="entry name" value="Translation factors"/>
    <property type="match status" value="1"/>
</dbReference>
<reference evidence="4 5" key="1">
    <citation type="submission" date="2019-08" db="EMBL/GenBank/DDBJ databases">
        <title>In-depth cultivation of the pig gut microbiome towards novel bacterial diversity and tailored functional studies.</title>
        <authorList>
            <person name="Wylensek D."/>
            <person name="Hitch T.C.A."/>
            <person name="Clavel T."/>
        </authorList>
    </citation>
    <scope>NUCLEOTIDE SEQUENCE [LARGE SCALE GENOMIC DNA]</scope>
    <source>
        <strain evidence="4 5">Oil+RF-744-WCA-WT-11</strain>
    </source>
</reference>
<dbReference type="InterPro" id="IPR012165">
    <property type="entry name" value="Cyt_c3_hydrogenase_gsu"/>
</dbReference>
<feature type="domain" description="FAD-binding FR-type" evidence="3">
    <location>
        <begin position="1"/>
        <end position="95"/>
    </location>
</feature>
<keyword evidence="2" id="KW-0001">2Fe-2S</keyword>
<dbReference type="PANTHER" id="PTHR43513:SF3">
    <property type="entry name" value="DIHYDROOROTATE DEHYDROGENASE B (NAD(+)), ELECTRON TRANSFER SUBUNIT-RELATED"/>
    <property type="match status" value="1"/>
</dbReference>
<dbReference type="Proteomes" id="UP000481852">
    <property type="component" value="Unassembled WGS sequence"/>
</dbReference>
<evidence type="ECO:0000313" key="5">
    <source>
        <dbReference type="Proteomes" id="UP000481852"/>
    </source>
</evidence>
<evidence type="ECO:0000259" key="3">
    <source>
        <dbReference type="PROSITE" id="PS51384"/>
    </source>
</evidence>
<name>A0A6L5X5L0_9FIRM</name>
<dbReference type="CDD" id="cd06219">
    <property type="entry name" value="DHOD_e_trans_like1"/>
    <property type="match status" value="1"/>
</dbReference>
<feature type="binding site" evidence="2">
    <location>
        <position position="228"/>
    </location>
    <ligand>
        <name>[2Fe-2S] cluster</name>
        <dbReference type="ChEBI" id="CHEBI:190135"/>
    </ligand>
</feature>
<dbReference type="PANTHER" id="PTHR43513">
    <property type="entry name" value="DIHYDROOROTATE DEHYDROGENASE B (NAD(+)), ELECTRON TRANSFER SUBUNIT"/>
    <property type="match status" value="1"/>
</dbReference>
<evidence type="ECO:0000256" key="1">
    <source>
        <dbReference type="PIRSR" id="PIRSR006816-1"/>
    </source>
</evidence>
<evidence type="ECO:0000256" key="2">
    <source>
        <dbReference type="PIRSR" id="PIRSR006816-2"/>
    </source>
</evidence>
<dbReference type="InterPro" id="IPR050353">
    <property type="entry name" value="PyrK_electron_transfer"/>
</dbReference>
<dbReference type="InterPro" id="IPR017938">
    <property type="entry name" value="Riboflavin_synthase-like_b-brl"/>
</dbReference>
<dbReference type="RefSeq" id="WP_154524934.1">
    <property type="nucleotide sequence ID" value="NZ_VULZ01000006.1"/>
</dbReference>
<dbReference type="GO" id="GO:0006221">
    <property type="term" value="P:pyrimidine nucleotide biosynthetic process"/>
    <property type="evidence" value="ECO:0007669"/>
    <property type="project" value="InterPro"/>
</dbReference>
<comment type="cofactor">
    <cofactor evidence="2">
        <name>[2Fe-2S] cluster</name>
        <dbReference type="ChEBI" id="CHEBI:190135"/>
    </cofactor>
    <text evidence="2">Binds 1 [2Fe-2S] cluster per subunit.</text>
</comment>
<organism evidence="4 5">
    <name type="scientific">Porcincola intestinalis</name>
    <dbReference type="NCBI Taxonomy" id="2606632"/>
    <lineage>
        <taxon>Bacteria</taxon>
        <taxon>Bacillati</taxon>
        <taxon>Bacillota</taxon>
        <taxon>Clostridia</taxon>
        <taxon>Lachnospirales</taxon>
        <taxon>Lachnospiraceae</taxon>
        <taxon>Porcincola</taxon>
    </lineage>
</organism>
<keyword evidence="1" id="KW-0285">Flavoprotein</keyword>
<dbReference type="SUPFAM" id="SSF63380">
    <property type="entry name" value="Riboflavin synthase domain-like"/>
    <property type="match status" value="1"/>
</dbReference>
<evidence type="ECO:0000313" key="4">
    <source>
        <dbReference type="EMBL" id="MSS14757.1"/>
    </source>
</evidence>
<dbReference type="InterPro" id="IPR019480">
    <property type="entry name" value="Dihydroorotate_DH_Fe-S-bd"/>
</dbReference>
<feature type="binding site" evidence="2">
    <location>
        <position position="243"/>
    </location>
    <ligand>
        <name>[2Fe-2S] cluster</name>
        <dbReference type="ChEBI" id="CHEBI:190135"/>
    </ligand>
</feature>
<dbReference type="EMBL" id="VULZ01000006">
    <property type="protein sequence ID" value="MSS14757.1"/>
    <property type="molecule type" value="Genomic_DNA"/>
</dbReference>
<gene>
    <name evidence="4" type="ORF">FYJ35_06825</name>
</gene>
<dbReference type="AlphaFoldDB" id="A0A6L5X5L0"/>
<comment type="caution">
    <text evidence="4">The sequence shown here is derived from an EMBL/GenBank/DDBJ whole genome shotgun (WGS) entry which is preliminary data.</text>
</comment>